<proteinExistence type="predicted"/>
<reference evidence="5" key="2">
    <citation type="submission" date="2025-09" db="UniProtKB">
        <authorList>
            <consortium name="Ensembl"/>
        </authorList>
    </citation>
    <scope>IDENTIFICATION</scope>
</reference>
<dbReference type="AlphaFoldDB" id="A0A8C4QEJ0"/>
<dbReference type="GO" id="GO:0003723">
    <property type="term" value="F:RNA binding"/>
    <property type="evidence" value="ECO:0007669"/>
    <property type="project" value="UniProtKB-UniRule"/>
</dbReference>
<feature type="domain" description="RRM" evidence="4">
    <location>
        <begin position="142"/>
        <end position="218"/>
    </location>
</feature>
<dbReference type="Ensembl" id="ENSEBUT00000014893.1">
    <property type="protein sequence ID" value="ENSEBUP00000014317.1"/>
    <property type="gene ID" value="ENSEBUG00000009015.1"/>
</dbReference>
<dbReference type="InterPro" id="IPR050666">
    <property type="entry name" value="ESRP"/>
</dbReference>
<name>A0A8C4QEJ0_EPTBU</name>
<evidence type="ECO:0000313" key="5">
    <source>
        <dbReference type="Ensembl" id="ENSEBUP00000014317.1"/>
    </source>
</evidence>
<keyword evidence="2 3" id="KW-0694">RNA-binding</keyword>
<protein>
    <recommendedName>
        <fullName evidence="4">RRM domain-containing protein</fullName>
    </recommendedName>
</protein>
<sequence>MAVVIRMEGLPDAAGPMDIRHFFTGLAVPTGGVHIIGGKLGEAYVTFESDVNARLAMMRTGNMIMSSRILLLLSSKSEMLSAIQRSQSNADGGSSMVGTAQSDDDNAGIYSNILTDWELLDEQEIKLTCEISSLPLEVADDLYVQVCALPSYVDEDDVYLLFEKSKVDCVLLNKDRKGKCVGTAYVRFATPSDAIVGMQQHGKYIRRRCKVEVYPATENDWSIFSTSSHSQRLYQKDLHSTRSDAPSTSKRSQSYSDFSVHVTGLPSSADRNMLLQFFDPLTVVEPVLLVNSGPSIEAFVEFASYGDYSNALCRSGYYVGNVQIVVSPMNRTVEDVELRKFSKKCLLVQNLPKKVSKKDVQRFFDGYGVSAVNIRLLTDHGNREALVAFFSEALVGYQDFQLPLDHSYMPMMSNSGETFMEMKPHDQALMQKQKLQGEEELMPWQDFQGTRADDFSTFPDQFPGYHGNCDRNLPSGPTLVEMTNLPSNVNIADIIHFFEGCHVISESIHLQRESPLHPTQSLRAVVNFDSAEQAALAVRFLNEKPIGNSRIFLRLI</sequence>
<dbReference type="OMA" id="CHVISES"/>
<organism evidence="5 6">
    <name type="scientific">Eptatretus burgeri</name>
    <name type="common">Inshore hagfish</name>
    <dbReference type="NCBI Taxonomy" id="7764"/>
    <lineage>
        <taxon>Eukaryota</taxon>
        <taxon>Metazoa</taxon>
        <taxon>Chordata</taxon>
        <taxon>Craniata</taxon>
        <taxon>Vertebrata</taxon>
        <taxon>Cyclostomata</taxon>
        <taxon>Myxini</taxon>
        <taxon>Myxiniformes</taxon>
        <taxon>Myxinidae</taxon>
        <taxon>Eptatretinae</taxon>
        <taxon>Eptatretus</taxon>
    </lineage>
</organism>
<dbReference type="PANTHER" id="PTHR13976">
    <property type="entry name" value="HETEROGENEOUS NUCLEAR RIBONUCLEOPROTEIN-RELATED"/>
    <property type="match status" value="1"/>
</dbReference>
<dbReference type="PROSITE" id="PS50102">
    <property type="entry name" value="RRM"/>
    <property type="match status" value="1"/>
</dbReference>
<dbReference type="InterPro" id="IPR035979">
    <property type="entry name" value="RBD_domain_sf"/>
</dbReference>
<evidence type="ECO:0000256" key="1">
    <source>
        <dbReference type="ARBA" id="ARBA00022737"/>
    </source>
</evidence>
<evidence type="ECO:0000259" key="4">
    <source>
        <dbReference type="PROSITE" id="PS50102"/>
    </source>
</evidence>
<evidence type="ECO:0000256" key="2">
    <source>
        <dbReference type="ARBA" id="ARBA00022884"/>
    </source>
</evidence>
<keyword evidence="6" id="KW-1185">Reference proteome</keyword>
<evidence type="ECO:0000313" key="6">
    <source>
        <dbReference type="Proteomes" id="UP000694388"/>
    </source>
</evidence>
<dbReference type="GeneTree" id="ENSGT00940000158322"/>
<evidence type="ECO:0000256" key="3">
    <source>
        <dbReference type="PROSITE-ProRule" id="PRU00176"/>
    </source>
</evidence>
<dbReference type="Pfam" id="PF00076">
    <property type="entry name" value="RRM_1"/>
    <property type="match status" value="1"/>
</dbReference>
<dbReference type="InterPro" id="IPR012677">
    <property type="entry name" value="Nucleotide-bd_a/b_plait_sf"/>
</dbReference>
<dbReference type="InterPro" id="IPR000504">
    <property type="entry name" value="RRM_dom"/>
</dbReference>
<dbReference type="SUPFAM" id="SSF54928">
    <property type="entry name" value="RNA-binding domain, RBD"/>
    <property type="match status" value="4"/>
</dbReference>
<keyword evidence="1" id="KW-0677">Repeat</keyword>
<dbReference type="SMART" id="SM00360">
    <property type="entry name" value="RRM"/>
    <property type="match status" value="5"/>
</dbReference>
<accession>A0A8C4QEJ0</accession>
<dbReference type="Gene3D" id="3.30.70.330">
    <property type="match status" value="5"/>
</dbReference>
<dbReference type="Proteomes" id="UP000694388">
    <property type="component" value="Unplaced"/>
</dbReference>
<reference evidence="5" key="1">
    <citation type="submission" date="2025-08" db="UniProtKB">
        <authorList>
            <consortium name="Ensembl"/>
        </authorList>
    </citation>
    <scope>IDENTIFICATION</scope>
</reference>